<dbReference type="Gene3D" id="2.40.320.10">
    <property type="entry name" value="Hypothetical Protein Pfu-838710-001"/>
    <property type="match status" value="1"/>
</dbReference>
<dbReference type="EMBL" id="CP136704">
    <property type="protein sequence ID" value="WOI35166.1"/>
    <property type="molecule type" value="Genomic_DNA"/>
</dbReference>
<dbReference type="InterPro" id="IPR012042">
    <property type="entry name" value="NeuTTM/CthTTM-like"/>
</dbReference>
<dbReference type="SMART" id="SM01118">
    <property type="entry name" value="CYTH"/>
    <property type="match status" value="1"/>
</dbReference>
<organism evidence="3 5">
    <name type="scientific">Tritonibacter scottomollicae</name>
    <name type="common">Epibacterium scottomollicae</name>
    <dbReference type="NCBI Taxonomy" id="483013"/>
    <lineage>
        <taxon>Bacteria</taxon>
        <taxon>Pseudomonadati</taxon>
        <taxon>Pseudomonadota</taxon>
        <taxon>Alphaproteobacteria</taxon>
        <taxon>Rhodobacterales</taxon>
        <taxon>Paracoccaceae</taxon>
        <taxon>Tritonibacter</taxon>
    </lineage>
</organism>
<dbReference type="PANTHER" id="PTHR40114">
    <property type="entry name" value="SLR0698 PROTEIN"/>
    <property type="match status" value="1"/>
</dbReference>
<gene>
    <name evidence="3" type="ORF">CLV89_101649</name>
    <name evidence="4" type="ORF">R1T40_10705</name>
</gene>
<dbReference type="RefSeq" id="WP_106162160.1">
    <property type="nucleotide sequence ID" value="NZ_CP136704.1"/>
</dbReference>
<dbReference type="Proteomes" id="UP000237718">
    <property type="component" value="Unassembled WGS sequence"/>
</dbReference>
<dbReference type="InterPro" id="IPR023577">
    <property type="entry name" value="CYTH_domain"/>
</dbReference>
<dbReference type="EMBL" id="PVUF01000001">
    <property type="protein sequence ID" value="PRZ50428.1"/>
    <property type="molecule type" value="Genomic_DNA"/>
</dbReference>
<feature type="active site" description="Proton acceptor" evidence="1">
    <location>
        <position position="28"/>
    </location>
</feature>
<evidence type="ECO:0000313" key="6">
    <source>
        <dbReference type="Proteomes" id="UP001302666"/>
    </source>
</evidence>
<reference evidence="4 6" key="2">
    <citation type="submission" date="2023-10" db="EMBL/GenBank/DDBJ databases">
        <title>Eight complete genome sequences of bacteria isolated from laboratory stock of Giant Kelp gametophytes.</title>
        <authorList>
            <person name="Tolentino B."/>
            <person name="Nuzhdin S."/>
        </authorList>
    </citation>
    <scope>NUCLEOTIDE SEQUENCE [LARGE SCALE GENOMIC DNA]</scope>
    <source>
        <strain evidence="4 6">LC.270.F.C4</strain>
    </source>
</reference>
<evidence type="ECO:0000313" key="5">
    <source>
        <dbReference type="Proteomes" id="UP000237718"/>
    </source>
</evidence>
<reference evidence="3 5" key="1">
    <citation type="submission" date="2018-03" db="EMBL/GenBank/DDBJ databases">
        <title>Genomic Encyclopedia of Archaeal and Bacterial Type Strains, Phase II (KMG-II): from individual species to whole genera.</title>
        <authorList>
            <person name="Goeker M."/>
        </authorList>
    </citation>
    <scope>NUCLEOTIDE SEQUENCE [LARGE SCALE GENOMIC DNA]</scope>
    <source>
        <strain evidence="3 5">DSM 25328</strain>
    </source>
</reference>
<evidence type="ECO:0000259" key="2">
    <source>
        <dbReference type="SMART" id="SM01118"/>
    </source>
</evidence>
<dbReference type="InterPro" id="IPR033469">
    <property type="entry name" value="CYTH-like_dom_sf"/>
</dbReference>
<evidence type="ECO:0000256" key="1">
    <source>
        <dbReference type="PIRSR" id="PIRSR016487-1"/>
    </source>
</evidence>
<evidence type="ECO:0000313" key="4">
    <source>
        <dbReference type="EMBL" id="WOI35166.1"/>
    </source>
</evidence>
<dbReference type="OrthoDB" id="9805588at2"/>
<dbReference type="SUPFAM" id="SSF55154">
    <property type="entry name" value="CYTH-like phosphatases"/>
    <property type="match status" value="1"/>
</dbReference>
<name>A0A2T1AQ27_TRISK</name>
<dbReference type="PIRSF" id="PIRSF016487">
    <property type="entry name" value="CYTH_UCP016487"/>
    <property type="match status" value="1"/>
</dbReference>
<proteinExistence type="predicted"/>
<dbReference type="AlphaFoldDB" id="A0A2T1AQ27"/>
<dbReference type="Pfam" id="PF01928">
    <property type="entry name" value="CYTH"/>
    <property type="match status" value="1"/>
</dbReference>
<feature type="domain" description="CYTH" evidence="2">
    <location>
        <begin position="1"/>
        <end position="152"/>
    </location>
</feature>
<dbReference type="Proteomes" id="UP001302666">
    <property type="component" value="Chromosome"/>
</dbReference>
<dbReference type="PANTHER" id="PTHR40114:SF1">
    <property type="entry name" value="SLR0698 PROTEIN"/>
    <property type="match status" value="1"/>
</dbReference>
<accession>A0A2T1AQ27</accession>
<sequence length="157" mass="17802">MKEIERKYLVAERPDLTAATATPVKQGYLTALEDSTELRLRQKGERFFLTQKGGAGRVREEREAEITRTVYETFWPGTEGRRLEKTRWTGVLADGWGYEFDIFEGTLAPLQMVEVEFADEAAAEAFVPPEWFGREVTEDKRFGNKSLAVHGLPEGAV</sequence>
<evidence type="ECO:0000313" key="3">
    <source>
        <dbReference type="EMBL" id="PRZ50428.1"/>
    </source>
</evidence>
<keyword evidence="6" id="KW-1185">Reference proteome</keyword>
<protein>
    <submittedName>
        <fullName evidence="4">Adenylate cyclase</fullName>
    </submittedName>
    <submittedName>
        <fullName evidence="3">CYTH domain-containing protein</fullName>
    </submittedName>
</protein>